<accession>A0A1X7MR71</accession>
<dbReference type="EMBL" id="FXBL01000003">
    <property type="protein sequence ID" value="SMH26828.1"/>
    <property type="molecule type" value="Genomic_DNA"/>
</dbReference>
<organism evidence="1 2">
    <name type="scientific">Mesorhizobium australicum</name>
    <dbReference type="NCBI Taxonomy" id="536018"/>
    <lineage>
        <taxon>Bacteria</taxon>
        <taxon>Pseudomonadati</taxon>
        <taxon>Pseudomonadota</taxon>
        <taxon>Alphaproteobacteria</taxon>
        <taxon>Hyphomicrobiales</taxon>
        <taxon>Phyllobacteriaceae</taxon>
        <taxon>Mesorhizobium</taxon>
    </lineage>
</organism>
<proteinExistence type="predicted"/>
<dbReference type="AlphaFoldDB" id="A0A1X7MR71"/>
<reference evidence="1 2" key="1">
    <citation type="submission" date="2017-04" db="EMBL/GenBank/DDBJ databases">
        <authorList>
            <person name="Afonso C.L."/>
            <person name="Miller P.J."/>
            <person name="Scott M.A."/>
            <person name="Spackman E."/>
            <person name="Goraichik I."/>
            <person name="Dimitrov K.M."/>
            <person name="Suarez D.L."/>
            <person name="Swayne D.E."/>
        </authorList>
    </citation>
    <scope>NUCLEOTIDE SEQUENCE [LARGE SCALE GENOMIC DNA]</scope>
    <source>
        <strain evidence="1 2">B5P</strain>
    </source>
</reference>
<name>A0A1X7MR71_9HYPH</name>
<keyword evidence="2" id="KW-1185">Reference proteome</keyword>
<dbReference type="Proteomes" id="UP000193083">
    <property type="component" value="Unassembled WGS sequence"/>
</dbReference>
<evidence type="ECO:0000313" key="2">
    <source>
        <dbReference type="Proteomes" id="UP000193083"/>
    </source>
</evidence>
<protein>
    <submittedName>
        <fullName evidence="1">Transposase, IS5 family</fullName>
    </submittedName>
</protein>
<sequence length="133" mass="14067">MIGPRSGGSADFRQSEPTPERTAFVRFRKALVMHGPDRSLFHAIIALASGEDGDTYWVSHKGKPTVHCFKAHVGADADVGTALVEELAIPAANVNDGKAGPDALSDCGFRSYPAGYSDLKPATIPINLGPLSY</sequence>
<gene>
    <name evidence="1" type="ORF">SAMN02982922_0487</name>
</gene>
<dbReference type="RefSeq" id="WP_244561628.1">
    <property type="nucleotide sequence ID" value="NZ_FXBL01000003.1"/>
</dbReference>
<evidence type="ECO:0000313" key="1">
    <source>
        <dbReference type="EMBL" id="SMH26828.1"/>
    </source>
</evidence>